<name>A0ABT1DVH8_9ACTN</name>
<keyword evidence="1" id="KW-0812">Transmembrane</keyword>
<feature type="transmembrane region" description="Helical" evidence="1">
    <location>
        <begin position="59"/>
        <end position="79"/>
    </location>
</feature>
<keyword evidence="1" id="KW-1133">Transmembrane helix</keyword>
<comment type="caution">
    <text evidence="2">The sequence shown here is derived from an EMBL/GenBank/DDBJ whole genome shotgun (WGS) entry which is preliminary data.</text>
</comment>
<reference evidence="2 3" key="1">
    <citation type="submission" date="2022-06" db="EMBL/GenBank/DDBJ databases">
        <title>New Species of the Genus Actinoplanes, ActinopZanes ferrugineus.</title>
        <authorList>
            <person name="Ding P."/>
        </authorList>
    </citation>
    <scope>NUCLEOTIDE SEQUENCE [LARGE SCALE GENOMIC DNA]</scope>
    <source>
        <strain evidence="2 3">TRM88003</strain>
    </source>
</reference>
<gene>
    <name evidence="2" type="ORF">M1L60_29810</name>
</gene>
<proteinExistence type="predicted"/>
<dbReference type="EMBL" id="JAMYJR010000032">
    <property type="protein sequence ID" value="MCO8274800.1"/>
    <property type="molecule type" value="Genomic_DNA"/>
</dbReference>
<dbReference type="Proteomes" id="UP001523369">
    <property type="component" value="Unassembled WGS sequence"/>
</dbReference>
<protein>
    <submittedName>
        <fullName evidence="2">Uncharacterized protein</fullName>
    </submittedName>
</protein>
<keyword evidence="1" id="KW-0472">Membrane</keyword>
<accession>A0ABT1DVH8</accession>
<organism evidence="2 3">
    <name type="scientific">Paractinoplanes aksuensis</name>
    <dbReference type="NCBI Taxonomy" id="2939490"/>
    <lineage>
        <taxon>Bacteria</taxon>
        <taxon>Bacillati</taxon>
        <taxon>Actinomycetota</taxon>
        <taxon>Actinomycetes</taxon>
        <taxon>Micromonosporales</taxon>
        <taxon>Micromonosporaceae</taxon>
        <taxon>Paractinoplanes</taxon>
    </lineage>
</organism>
<evidence type="ECO:0000256" key="1">
    <source>
        <dbReference type="SAM" id="Phobius"/>
    </source>
</evidence>
<keyword evidence="3" id="KW-1185">Reference proteome</keyword>
<evidence type="ECO:0000313" key="2">
    <source>
        <dbReference type="EMBL" id="MCO8274800.1"/>
    </source>
</evidence>
<sequence>MPPELHIGLDAEKTVISPYALSLRTGRAVRHRSGSTTEVVPVDPSGADRAVRLAAASRLSFTLIFVSAALYAVGVPWWLPLTASVAAVAVLWQHQSRAAQEASFEIPAGEGVHVLRSEPERAVFRRAVGVSRRIRRTWPALSGMIDPGPADRSLTSALDELGGLLVRRQELRRLRAEIAAVRDQDVPADSPAVRALAAQRDRADQLWREAGGQVNRILRSLDRTVLAGEAFRRECEIGETARQAELVLSGLADQPPAPVTETGPELADRTAAVIKAYRELAATGQR</sequence>
<dbReference type="RefSeq" id="WP_253240859.1">
    <property type="nucleotide sequence ID" value="NZ_JAMYJR010000032.1"/>
</dbReference>
<evidence type="ECO:0000313" key="3">
    <source>
        <dbReference type="Proteomes" id="UP001523369"/>
    </source>
</evidence>